<dbReference type="InterPro" id="IPR023214">
    <property type="entry name" value="HAD_sf"/>
</dbReference>
<dbReference type="SUPFAM" id="SSF56784">
    <property type="entry name" value="HAD-like"/>
    <property type="match status" value="1"/>
</dbReference>
<feature type="compositionally biased region" description="Low complexity" evidence="6">
    <location>
        <begin position="815"/>
        <end position="829"/>
    </location>
</feature>
<evidence type="ECO:0000313" key="8">
    <source>
        <dbReference type="Proteomes" id="UP000019132"/>
    </source>
</evidence>
<dbReference type="EnsemblProtists" id="PYU1_T001112">
    <property type="protein sequence ID" value="PYU1_T001112"/>
    <property type="gene ID" value="PYU1_G001112"/>
</dbReference>
<reference evidence="7" key="3">
    <citation type="submission" date="2015-02" db="UniProtKB">
        <authorList>
            <consortium name="EnsemblProtists"/>
        </authorList>
    </citation>
    <scope>IDENTIFICATION</scope>
    <source>
        <strain evidence="7">DAOM BR144</strain>
    </source>
</reference>
<dbReference type="SUPFAM" id="SSF53756">
    <property type="entry name" value="UDP-Glycosyltransferase/glycogen phosphorylase"/>
    <property type="match status" value="1"/>
</dbReference>
<dbReference type="eggNOG" id="KOG1050">
    <property type="taxonomic scope" value="Eukaryota"/>
</dbReference>
<feature type="region of interest" description="Disordered" evidence="6">
    <location>
        <begin position="1"/>
        <end position="74"/>
    </location>
</feature>
<feature type="compositionally biased region" description="Pro residues" evidence="6">
    <location>
        <begin position="889"/>
        <end position="899"/>
    </location>
</feature>
<dbReference type="HOGENOM" id="CLU_002351_3_2_1"/>
<evidence type="ECO:0000256" key="6">
    <source>
        <dbReference type="SAM" id="MobiDB-lite"/>
    </source>
</evidence>
<feature type="region of interest" description="Disordered" evidence="6">
    <location>
        <begin position="870"/>
        <end position="902"/>
    </location>
</feature>
<dbReference type="InterPro" id="IPR036412">
    <property type="entry name" value="HAD-like_sf"/>
</dbReference>
<dbReference type="FunFam" id="3.40.50.2000:FF:000010">
    <property type="entry name" value="Alpha,alpha-trehalose-phosphate synthase"/>
    <property type="match status" value="1"/>
</dbReference>
<dbReference type="AlphaFoldDB" id="K3W821"/>
<dbReference type="NCBIfam" id="NF011071">
    <property type="entry name" value="PRK14501.1"/>
    <property type="match status" value="1"/>
</dbReference>
<dbReference type="Pfam" id="PF00982">
    <property type="entry name" value="Glyco_transf_20"/>
    <property type="match status" value="1"/>
</dbReference>
<dbReference type="GO" id="GO:0005829">
    <property type="term" value="C:cytosol"/>
    <property type="evidence" value="ECO:0007669"/>
    <property type="project" value="TreeGrafter"/>
</dbReference>
<dbReference type="STRING" id="431595.K3W821"/>
<dbReference type="GO" id="GO:0003825">
    <property type="term" value="F:alpha,alpha-trehalose-phosphate synthase (UDP-forming) activity"/>
    <property type="evidence" value="ECO:0007669"/>
    <property type="project" value="UniProtKB-EC"/>
</dbReference>
<feature type="region of interest" description="Disordered" evidence="6">
    <location>
        <begin position="814"/>
        <end position="837"/>
    </location>
</feature>
<reference evidence="8" key="2">
    <citation type="submission" date="2010-04" db="EMBL/GenBank/DDBJ databases">
        <authorList>
            <person name="Buell R."/>
            <person name="Hamilton J."/>
            <person name="Hostetler J."/>
        </authorList>
    </citation>
    <scope>NUCLEOTIDE SEQUENCE [LARGE SCALE GENOMIC DNA]</scope>
    <source>
        <strain evidence="8">DAOM:BR144</strain>
    </source>
</reference>
<feature type="compositionally biased region" description="Low complexity" evidence="6">
    <location>
        <begin position="870"/>
        <end position="888"/>
    </location>
</feature>
<dbReference type="CDD" id="cd03788">
    <property type="entry name" value="GT20_TPS"/>
    <property type="match status" value="1"/>
</dbReference>
<dbReference type="OMA" id="QTEAHYY"/>
<dbReference type="Gene3D" id="3.40.50.2000">
    <property type="entry name" value="Glycogen Phosphorylase B"/>
    <property type="match status" value="2"/>
</dbReference>
<evidence type="ECO:0000256" key="5">
    <source>
        <dbReference type="ARBA" id="ARBA00048039"/>
    </source>
</evidence>
<dbReference type="InterPro" id="IPR012766">
    <property type="entry name" value="Trehalose_OtsA"/>
</dbReference>
<protein>
    <recommendedName>
        <fullName evidence="2">alpha,alpha-trehalose-phosphate synthase (UDP-forming)</fullName>
        <ecNumber evidence="2">2.4.1.15</ecNumber>
    </recommendedName>
</protein>
<dbReference type="EC" id="2.4.1.15" evidence="2"/>
<dbReference type="Pfam" id="PF02358">
    <property type="entry name" value="Trehalose_PPase"/>
    <property type="match status" value="1"/>
</dbReference>
<dbReference type="FunFam" id="3.40.50.2000:FF:000425">
    <property type="entry name" value="Trehalose-6-phosphate synthase3"/>
    <property type="match status" value="1"/>
</dbReference>
<dbReference type="Gene3D" id="3.30.70.1020">
    <property type="entry name" value="Trehalose-6-phosphate phosphatase related protein, domain 2"/>
    <property type="match status" value="1"/>
</dbReference>
<comment type="similarity">
    <text evidence="1">In the N-terminal section; belongs to the glycosyltransferase 20 family.</text>
</comment>
<dbReference type="GO" id="GO:0005992">
    <property type="term" value="P:trehalose biosynthetic process"/>
    <property type="evidence" value="ECO:0007669"/>
    <property type="project" value="InterPro"/>
</dbReference>
<feature type="compositionally biased region" description="Polar residues" evidence="6">
    <location>
        <begin position="57"/>
        <end position="74"/>
    </location>
</feature>
<comment type="catalytic activity">
    <reaction evidence="5">
        <text>D-glucose 6-phosphate + UDP-alpha-D-glucose = alpha,alpha-trehalose 6-phosphate + UDP + H(+)</text>
        <dbReference type="Rhea" id="RHEA:18889"/>
        <dbReference type="ChEBI" id="CHEBI:15378"/>
        <dbReference type="ChEBI" id="CHEBI:58223"/>
        <dbReference type="ChEBI" id="CHEBI:58429"/>
        <dbReference type="ChEBI" id="CHEBI:58885"/>
        <dbReference type="ChEBI" id="CHEBI:61548"/>
        <dbReference type="EC" id="2.4.1.15"/>
    </reaction>
</comment>
<dbReference type="VEuPathDB" id="FungiDB:PYU1_G001112"/>
<dbReference type="InterPro" id="IPR003337">
    <property type="entry name" value="Trehalose_PPase"/>
</dbReference>
<dbReference type="Gene3D" id="3.40.50.1000">
    <property type="entry name" value="HAD superfamily/HAD-like"/>
    <property type="match status" value="1"/>
</dbReference>
<dbReference type="Proteomes" id="UP000019132">
    <property type="component" value="Unassembled WGS sequence"/>
</dbReference>
<sequence>MDANDLSENSSRDVIVTAFTGEAQGDDDVSELDRSSCDEASGSEADSDDQDTPTPPRSQTMYRANSPRTGTMRTGFTYEDEDVTEMNAREQELLVGIQELQRQLSMVQIQTEKPQEEILPPATDSRRRLIMVSNRLPISFQKNETTGEWSFKMSSGGLVTALNGIRDEVPFIWIGWLGEEIAQEDQNKVREKLAKEFNCVPVFLSKEIAERYYNDFSNDILWPTFHYVPLPLFKAGSEKKFDFRLWDAYKLANKRFAQAVNQVYRDGDYVWIHDYHLMNLPALLRKRHPRCKIGWFLHTPFPSSEMYRTLPVGKQILEGLLGADLLGFHTYDYARHFLSACSRIPGATTSPKGIEWEDHFSSVGVFPIGIDPEHFEGILEKPETQTRIKDLCEKFAGCKIIIGVDRMDYIKGIPHRMLAMERFLSKYPERRESVVLIQIAVPSRTGVEEYQQLAASVNEMVGRINGRFGTLQHTPVHYIHQSVTPTELVALYNVADVCLVTSLRDGMNLVSYEYVMCQSKPCEGRREGPGVLILSEFAGSAQSLSGAIRVNPWNNTDMANALEYALTLPAIEREYRQSNLHRYVKTHTASFWGKSFLTELEFAVSRPSLTKKLVKLPTMDVINAYNRSKKRIIVLDYEGTLLDESHQRSTIAPPKAVVKRIIENLAADKKNTVLLVSGHDRSVIGSWLNDKRIGIVAESGYCYRLPHEDEWETMAEDMDPSWKRVVRPIMQYFTERTPGSRIETKESSLTWHYGETDPIFGPMQARDMQINLEDVLCNLPLEILQGTNRVEVRLQGITKTVIIEEVLKQFYHAQSPANTPSSRATSPPSRLKKPQQEKQQVDFVFCAGNGLEDDDLFTFFKEHQELAKKASQSAVPPAPASAASTTPSGLPPLPPPPPLEFTGSSAIMSSALSNKANVFTCHIGANKTEAMYYLERPSDLLRVLRAMSAHSREGFMGHEDASAAMDPLVTAIPATGPAAGSSSST</sequence>
<evidence type="ECO:0000313" key="7">
    <source>
        <dbReference type="EnsemblProtists" id="PYU1_T001112"/>
    </source>
</evidence>
<dbReference type="InterPro" id="IPR001830">
    <property type="entry name" value="Glyco_trans_20"/>
</dbReference>
<dbReference type="NCBIfam" id="TIGR02400">
    <property type="entry name" value="trehalose_OtsA"/>
    <property type="match status" value="1"/>
</dbReference>
<dbReference type="InParanoid" id="K3W821"/>
<name>K3W821_GLOUD</name>
<reference evidence="8" key="1">
    <citation type="journal article" date="2010" name="Genome Biol.">
        <title>Genome sequence of the necrotrophic plant pathogen Pythium ultimum reveals original pathogenicity mechanisms and effector repertoire.</title>
        <authorList>
            <person name="Levesque C.A."/>
            <person name="Brouwer H."/>
            <person name="Cano L."/>
            <person name="Hamilton J.P."/>
            <person name="Holt C."/>
            <person name="Huitema E."/>
            <person name="Raffaele S."/>
            <person name="Robideau G.P."/>
            <person name="Thines M."/>
            <person name="Win J."/>
            <person name="Zerillo M.M."/>
            <person name="Beakes G.W."/>
            <person name="Boore J.L."/>
            <person name="Busam D."/>
            <person name="Dumas B."/>
            <person name="Ferriera S."/>
            <person name="Fuerstenberg S.I."/>
            <person name="Gachon C.M."/>
            <person name="Gaulin E."/>
            <person name="Govers F."/>
            <person name="Grenville-Briggs L."/>
            <person name="Horner N."/>
            <person name="Hostetler J."/>
            <person name="Jiang R.H."/>
            <person name="Johnson J."/>
            <person name="Krajaejun T."/>
            <person name="Lin H."/>
            <person name="Meijer H.J."/>
            <person name="Moore B."/>
            <person name="Morris P."/>
            <person name="Phuntmart V."/>
            <person name="Puiu D."/>
            <person name="Shetty J."/>
            <person name="Stajich J.E."/>
            <person name="Tripathy S."/>
            <person name="Wawra S."/>
            <person name="van West P."/>
            <person name="Whitty B.R."/>
            <person name="Coutinho P.M."/>
            <person name="Henrissat B."/>
            <person name="Martin F."/>
            <person name="Thomas P.D."/>
            <person name="Tyler B.M."/>
            <person name="De Vries R.P."/>
            <person name="Kamoun S."/>
            <person name="Yandell M."/>
            <person name="Tisserat N."/>
            <person name="Buell C.R."/>
        </authorList>
    </citation>
    <scope>NUCLEOTIDE SEQUENCE</scope>
    <source>
        <strain evidence="8">DAOM:BR144</strain>
    </source>
</reference>
<organism evidence="7 8">
    <name type="scientific">Globisporangium ultimum (strain ATCC 200006 / CBS 805.95 / DAOM BR144)</name>
    <name type="common">Pythium ultimum</name>
    <dbReference type="NCBI Taxonomy" id="431595"/>
    <lineage>
        <taxon>Eukaryota</taxon>
        <taxon>Sar</taxon>
        <taxon>Stramenopiles</taxon>
        <taxon>Oomycota</taxon>
        <taxon>Peronosporomycetes</taxon>
        <taxon>Pythiales</taxon>
        <taxon>Pythiaceae</taxon>
        <taxon>Globisporangium</taxon>
    </lineage>
</organism>
<evidence type="ECO:0000256" key="2">
    <source>
        <dbReference type="ARBA" id="ARBA00012538"/>
    </source>
</evidence>
<dbReference type="PANTHER" id="PTHR10788:SF106">
    <property type="entry name" value="BCDNA.GH08860"/>
    <property type="match status" value="1"/>
</dbReference>
<dbReference type="EMBL" id="GL376620">
    <property type="status" value="NOT_ANNOTATED_CDS"/>
    <property type="molecule type" value="Genomic_DNA"/>
</dbReference>
<evidence type="ECO:0000256" key="1">
    <source>
        <dbReference type="ARBA" id="ARBA00005409"/>
    </source>
</evidence>
<accession>K3W821</accession>
<proteinExistence type="inferred from homology"/>
<dbReference type="GO" id="GO:0004805">
    <property type="term" value="F:trehalose-phosphatase activity"/>
    <property type="evidence" value="ECO:0007669"/>
    <property type="project" value="TreeGrafter"/>
</dbReference>
<dbReference type="NCBIfam" id="TIGR00685">
    <property type="entry name" value="T6PP"/>
    <property type="match status" value="1"/>
</dbReference>
<keyword evidence="4" id="KW-0808">Transferase</keyword>
<keyword evidence="3" id="KW-0328">Glycosyltransferase</keyword>
<evidence type="ECO:0000256" key="3">
    <source>
        <dbReference type="ARBA" id="ARBA00022676"/>
    </source>
</evidence>
<dbReference type="PANTHER" id="PTHR10788">
    <property type="entry name" value="TREHALOSE-6-PHOSPHATE SYNTHASE"/>
    <property type="match status" value="1"/>
</dbReference>
<keyword evidence="8" id="KW-1185">Reference proteome</keyword>
<evidence type="ECO:0000256" key="4">
    <source>
        <dbReference type="ARBA" id="ARBA00022679"/>
    </source>
</evidence>